<evidence type="ECO:0000313" key="4">
    <source>
        <dbReference type="EMBL" id="OGC44942.1"/>
    </source>
</evidence>
<dbReference type="Gene3D" id="3.40.33.10">
    <property type="entry name" value="CAP"/>
    <property type="match status" value="1"/>
</dbReference>
<organism evidence="4 5">
    <name type="scientific">candidate division WWE3 bacterium RBG_19FT_COMBO_53_11</name>
    <dbReference type="NCBI Taxonomy" id="1802613"/>
    <lineage>
        <taxon>Bacteria</taxon>
        <taxon>Katanobacteria</taxon>
    </lineage>
</organism>
<dbReference type="Proteomes" id="UP000176583">
    <property type="component" value="Unassembled WGS sequence"/>
</dbReference>
<accession>A0A1F4UJA1</accession>
<dbReference type="CDD" id="cd05379">
    <property type="entry name" value="CAP_bacterial"/>
    <property type="match status" value="1"/>
</dbReference>
<dbReference type="PANTHER" id="PTHR31157">
    <property type="entry name" value="SCP DOMAIN-CONTAINING PROTEIN"/>
    <property type="match status" value="1"/>
</dbReference>
<dbReference type="InterPro" id="IPR035940">
    <property type="entry name" value="CAP_sf"/>
</dbReference>
<sequence>MIGEMIRKVGHNLIQFCVKNACFVLPYPEPRARARFLKNSALFVYVLILLFFQLSIYRASPRILGFATNIATTELYQLVNSERAEQGLPALKRNTKLEQAAYEKAQDMFSKDYWAHYAPDGSTTPWQFILAAGYNYKYAGENLAKDFDTSEEVVTAWMASSSHRSNIVNTNYKDFGVVAVIGNLSGEQTTLVVQMFGSALGATTASTPTGGTANNPTGDTAGAKAPAPAPEAQPLAVIGPTEAGGEPSADQESQATLTPVEQVVRTFNPTASPKTIPLGFGFLLLGLFALDEVYMLKDGLNHQELKRTAENVAHMVILGLLMVVVWTMRTGGII</sequence>
<dbReference type="Pfam" id="PF00188">
    <property type="entry name" value="CAP"/>
    <property type="match status" value="1"/>
</dbReference>
<evidence type="ECO:0000313" key="5">
    <source>
        <dbReference type="Proteomes" id="UP000176583"/>
    </source>
</evidence>
<keyword evidence="2" id="KW-0472">Membrane</keyword>
<dbReference type="InterPro" id="IPR014044">
    <property type="entry name" value="CAP_dom"/>
</dbReference>
<dbReference type="EMBL" id="MEUW01000003">
    <property type="protein sequence ID" value="OGC44942.1"/>
    <property type="molecule type" value="Genomic_DNA"/>
</dbReference>
<dbReference type="PANTHER" id="PTHR31157:SF1">
    <property type="entry name" value="SCP DOMAIN-CONTAINING PROTEIN"/>
    <property type="match status" value="1"/>
</dbReference>
<reference evidence="4 5" key="1">
    <citation type="journal article" date="2016" name="Nat. Commun.">
        <title>Thousands of microbial genomes shed light on interconnected biogeochemical processes in an aquifer system.</title>
        <authorList>
            <person name="Anantharaman K."/>
            <person name="Brown C.T."/>
            <person name="Hug L.A."/>
            <person name="Sharon I."/>
            <person name="Castelle C.J."/>
            <person name="Probst A.J."/>
            <person name="Thomas B.C."/>
            <person name="Singh A."/>
            <person name="Wilkins M.J."/>
            <person name="Karaoz U."/>
            <person name="Brodie E.L."/>
            <person name="Williams K.H."/>
            <person name="Hubbard S.S."/>
            <person name="Banfield J.F."/>
        </authorList>
    </citation>
    <scope>NUCLEOTIDE SEQUENCE [LARGE SCALE GENOMIC DNA]</scope>
</reference>
<proteinExistence type="predicted"/>
<evidence type="ECO:0000256" key="1">
    <source>
        <dbReference type="SAM" id="MobiDB-lite"/>
    </source>
</evidence>
<comment type="caution">
    <text evidence="4">The sequence shown here is derived from an EMBL/GenBank/DDBJ whole genome shotgun (WGS) entry which is preliminary data.</text>
</comment>
<protein>
    <recommendedName>
        <fullName evidence="3">SCP domain-containing protein</fullName>
    </recommendedName>
</protein>
<name>A0A1F4UJA1_UNCKA</name>
<keyword evidence="2" id="KW-1133">Transmembrane helix</keyword>
<evidence type="ECO:0000256" key="2">
    <source>
        <dbReference type="SAM" id="Phobius"/>
    </source>
</evidence>
<gene>
    <name evidence="4" type="ORF">A2V54_02165</name>
</gene>
<dbReference type="STRING" id="1802613.A2V54_02165"/>
<feature type="region of interest" description="Disordered" evidence="1">
    <location>
        <begin position="204"/>
        <end position="230"/>
    </location>
</feature>
<dbReference type="SUPFAM" id="SSF55797">
    <property type="entry name" value="PR-1-like"/>
    <property type="match status" value="1"/>
</dbReference>
<dbReference type="AlphaFoldDB" id="A0A1F4UJA1"/>
<feature type="transmembrane region" description="Helical" evidence="2">
    <location>
        <begin position="41"/>
        <end position="59"/>
    </location>
</feature>
<keyword evidence="2" id="KW-0812">Transmembrane</keyword>
<feature type="domain" description="SCP" evidence="3">
    <location>
        <begin position="77"/>
        <end position="192"/>
    </location>
</feature>
<evidence type="ECO:0000259" key="3">
    <source>
        <dbReference type="Pfam" id="PF00188"/>
    </source>
</evidence>